<evidence type="ECO:0000313" key="2">
    <source>
        <dbReference type="Proteomes" id="UP000034087"/>
    </source>
</evidence>
<dbReference type="EMBL" id="LCIR01000002">
    <property type="protein sequence ID" value="KKT60249.1"/>
    <property type="molecule type" value="Genomic_DNA"/>
</dbReference>
<reference evidence="1 2" key="1">
    <citation type="journal article" date="2015" name="Nature">
        <title>rRNA introns, odd ribosomes, and small enigmatic genomes across a large radiation of phyla.</title>
        <authorList>
            <person name="Brown C.T."/>
            <person name="Hug L.A."/>
            <person name="Thomas B.C."/>
            <person name="Sharon I."/>
            <person name="Castelle C.J."/>
            <person name="Singh A."/>
            <person name="Wilkins M.J."/>
            <person name="Williams K.H."/>
            <person name="Banfield J.F."/>
        </authorList>
    </citation>
    <scope>NUCLEOTIDE SEQUENCE [LARGE SCALE GENOMIC DNA]</scope>
</reference>
<dbReference type="Proteomes" id="UP000034087">
    <property type="component" value="Unassembled WGS sequence"/>
</dbReference>
<accession>A0A0G1LK33</accession>
<comment type="caution">
    <text evidence="1">The sequence shown here is derived from an EMBL/GenBank/DDBJ whole genome shotgun (WGS) entry which is preliminary data.</text>
</comment>
<organism evidence="1 2">
    <name type="scientific">Candidatus Giovannonibacteria bacterium GW2011_GWA1_44_25</name>
    <dbReference type="NCBI Taxonomy" id="1618645"/>
    <lineage>
        <taxon>Bacteria</taxon>
        <taxon>Candidatus Giovannoniibacteriota</taxon>
    </lineage>
</organism>
<sequence length="44" mass="5296">NWQKFLVEDILIKGWKMTSKTRGISLVAEWLLLPKIKERSDYNF</sequence>
<gene>
    <name evidence="1" type="ORF">UW53_C0002G0001</name>
</gene>
<proteinExistence type="predicted"/>
<dbReference type="AlphaFoldDB" id="A0A0G1LK33"/>
<protein>
    <submittedName>
        <fullName evidence="1">Uncharacterized protein</fullName>
    </submittedName>
</protein>
<evidence type="ECO:0000313" key="1">
    <source>
        <dbReference type="EMBL" id="KKT60249.1"/>
    </source>
</evidence>
<name>A0A0G1LK33_9BACT</name>
<feature type="non-terminal residue" evidence="1">
    <location>
        <position position="1"/>
    </location>
</feature>